<name>A0A0G3M1G1_CHRGL</name>
<dbReference type="PATRIC" id="fig|1324352.5.peg.1561"/>
<sequence length="233" mass="26325">MNIFKRLLTIGKAEIHSVIDSFEDPINLTEQGIREMKEELAKSVEALARLKALDIRKKNEAEAENQTANDYYNKAVVIIQKAEKGEVETTEADRLAKEALKKQTIAQENAQHLQKEHEKLFAECEKMQGNINHLKSSIAKWENELKTLKARVQVSEATKDINQKMTQMDTGSTVSMLEKLKERVVQQEALAEAYSDISASGKTIDEEIDAIVKNNDTEAEKALNRLKETLKKG</sequence>
<dbReference type="PANTHER" id="PTHR31088">
    <property type="entry name" value="MEMBRANE-ASSOCIATED PROTEIN VIPP1, CHLOROPLASTIC"/>
    <property type="match status" value="1"/>
</dbReference>
<dbReference type="STRING" id="1324352.OK18_07405"/>
<evidence type="ECO:0000313" key="4">
    <source>
        <dbReference type="Proteomes" id="UP000035213"/>
    </source>
</evidence>
<dbReference type="InterPro" id="IPR007157">
    <property type="entry name" value="PspA_VIPP1"/>
</dbReference>
<dbReference type="AlphaFoldDB" id="A0A0G3M1G1"/>
<evidence type="ECO:0000256" key="1">
    <source>
        <dbReference type="ARBA" id="ARBA00043985"/>
    </source>
</evidence>
<comment type="similarity">
    <text evidence="1">Belongs to the PspA/Vipp/IM30 family.</text>
</comment>
<feature type="coiled-coil region" evidence="2">
    <location>
        <begin position="96"/>
        <end position="197"/>
    </location>
</feature>
<evidence type="ECO:0000256" key="2">
    <source>
        <dbReference type="SAM" id="Coils"/>
    </source>
</evidence>
<gene>
    <name evidence="3" type="ORF">OK18_07405</name>
</gene>
<dbReference type="RefSeq" id="WP_053327595.1">
    <property type="nucleotide sequence ID" value="NZ_CP009928.1"/>
</dbReference>
<dbReference type="OrthoDB" id="9779630at2"/>
<accession>A0A0G3M1G1</accession>
<dbReference type="KEGG" id="cgn:OK18_07405"/>
<protein>
    <submittedName>
        <fullName evidence="3">Phage-shock protein</fullName>
    </submittedName>
</protein>
<dbReference type="EMBL" id="CP009928">
    <property type="protein sequence ID" value="AKK72480.1"/>
    <property type="molecule type" value="Genomic_DNA"/>
</dbReference>
<organism evidence="3 4">
    <name type="scientific">Chryseobacterium gallinarum</name>
    <dbReference type="NCBI Taxonomy" id="1324352"/>
    <lineage>
        <taxon>Bacteria</taxon>
        <taxon>Pseudomonadati</taxon>
        <taxon>Bacteroidota</taxon>
        <taxon>Flavobacteriia</taxon>
        <taxon>Flavobacteriales</taxon>
        <taxon>Weeksellaceae</taxon>
        <taxon>Chryseobacterium group</taxon>
        <taxon>Chryseobacterium</taxon>
    </lineage>
</organism>
<dbReference type="Pfam" id="PF04012">
    <property type="entry name" value="PspA_IM30"/>
    <property type="match status" value="1"/>
</dbReference>
<dbReference type="Proteomes" id="UP000035213">
    <property type="component" value="Chromosome"/>
</dbReference>
<dbReference type="PANTHER" id="PTHR31088:SF6">
    <property type="entry name" value="PHAGE SHOCK PROTEIN A"/>
    <property type="match status" value="1"/>
</dbReference>
<reference evidence="3 4" key="1">
    <citation type="submission" date="2014-11" db="EMBL/GenBank/DDBJ databases">
        <authorList>
            <person name="Park G.-S."/>
            <person name="Hong S.-J."/>
            <person name="Jung B.K."/>
            <person name="Khan A.R."/>
            <person name="Kwak Y."/>
            <person name="Shin J.-H."/>
        </authorList>
    </citation>
    <scope>NUCLEOTIDE SEQUENCE [LARGE SCALE GENOMIC DNA]</scope>
    <source>
        <strain evidence="3 4">DSM 27622</strain>
    </source>
</reference>
<evidence type="ECO:0000313" key="3">
    <source>
        <dbReference type="EMBL" id="AKK72480.1"/>
    </source>
</evidence>
<keyword evidence="2" id="KW-0175">Coiled coil</keyword>
<proteinExistence type="inferred from homology"/>